<dbReference type="PANTHER" id="PTHR33546:SF1">
    <property type="entry name" value="LARGE, MULTIFUNCTIONAL SECRETED PROTEIN"/>
    <property type="match status" value="1"/>
</dbReference>
<accession>A0A1I3EYN6</accession>
<keyword evidence="8" id="KW-1185">Reference proteome</keyword>
<dbReference type="InterPro" id="IPR016024">
    <property type="entry name" value="ARM-type_fold"/>
</dbReference>
<evidence type="ECO:0000256" key="3">
    <source>
        <dbReference type="ARBA" id="ARBA00023004"/>
    </source>
</evidence>
<dbReference type="Proteomes" id="UP000198670">
    <property type="component" value="Unassembled WGS sequence"/>
</dbReference>
<dbReference type="Gene3D" id="1.25.10.10">
    <property type="entry name" value="Leucine-rich Repeat Variant"/>
    <property type="match status" value="1"/>
</dbReference>
<evidence type="ECO:0000313" key="8">
    <source>
        <dbReference type="Proteomes" id="UP000198670"/>
    </source>
</evidence>
<evidence type="ECO:0000313" key="7">
    <source>
        <dbReference type="EMBL" id="SFI03681.1"/>
    </source>
</evidence>
<feature type="chain" id="PRO_5011647189" evidence="5">
    <location>
        <begin position="18"/>
        <end position="884"/>
    </location>
</feature>
<dbReference type="PROSITE" id="PS51257">
    <property type="entry name" value="PROKAR_LIPOPROTEIN"/>
    <property type="match status" value="1"/>
</dbReference>
<feature type="signal peptide" evidence="5">
    <location>
        <begin position="1"/>
        <end position="17"/>
    </location>
</feature>
<dbReference type="SUPFAM" id="SSF50952">
    <property type="entry name" value="Soluble quinoprotein glucose dehydrogenase"/>
    <property type="match status" value="1"/>
</dbReference>
<dbReference type="GO" id="GO:0020037">
    <property type="term" value="F:heme binding"/>
    <property type="evidence" value="ECO:0007669"/>
    <property type="project" value="InterPro"/>
</dbReference>
<dbReference type="InterPro" id="IPR055557">
    <property type="entry name" value="DUF7133"/>
</dbReference>
<dbReference type="GO" id="GO:0009055">
    <property type="term" value="F:electron transfer activity"/>
    <property type="evidence" value="ECO:0007669"/>
    <property type="project" value="InterPro"/>
</dbReference>
<dbReference type="Gene3D" id="1.10.760.10">
    <property type="entry name" value="Cytochrome c-like domain"/>
    <property type="match status" value="1"/>
</dbReference>
<dbReference type="NCBIfam" id="TIGR02603">
    <property type="entry name" value="CxxCH_TIGR02603"/>
    <property type="match status" value="1"/>
</dbReference>
<evidence type="ECO:0000256" key="2">
    <source>
        <dbReference type="ARBA" id="ARBA00022723"/>
    </source>
</evidence>
<evidence type="ECO:0000259" key="6">
    <source>
        <dbReference type="PROSITE" id="PS51007"/>
    </source>
</evidence>
<dbReference type="SUPFAM" id="SSF46626">
    <property type="entry name" value="Cytochrome c"/>
    <property type="match status" value="1"/>
</dbReference>
<dbReference type="PANTHER" id="PTHR33546">
    <property type="entry name" value="LARGE, MULTIFUNCTIONAL SECRETED PROTEIN-RELATED"/>
    <property type="match status" value="1"/>
</dbReference>
<dbReference type="Pfam" id="PF23500">
    <property type="entry name" value="DUF7133"/>
    <property type="match status" value="1"/>
</dbReference>
<dbReference type="SUPFAM" id="SSF48371">
    <property type="entry name" value="ARM repeat"/>
    <property type="match status" value="1"/>
</dbReference>
<sequence>MKYSYWLILAVTFLASACSSENKNCTTVTEDRYVAMTDSLAAKLEWPEKLDIKVFAGPDLVPSPACLAVSASGDIFVGVDKMGSLGKEMGQGAIVKLIDCNGDGIMDSDTVFARVDNPRGILALGNQVFVLHTRFSDETKKAANMDLIVYEDRDNDGVADGDPTPLITDISNPTYLAERGTDHATNGIRMGIDGWIYIAAGDFGFHNATDRDGKQLTVLGGGIIRVRPDGTEMEVYTHGLRNIYDVAIDPFMNIFTRDNTNDGGGWNIRFSHQIQSGEYGYPILFKHFTEEIIPALVDLGGGSGTGSLYLNDERWPEEYNNTPLMADWGRSYLYRHPVQADQATFTQQEEKFIQLPQITDVDIDASGILYLSAWDGAGYSGSPDIGYVVRAVPKGFDYESFADIQQFSNRKLVALLKSKSAKARLAAQYELLSRTDNADAASRVWKLVEDNSLEMESRVAALYTYAQLTGKDGISRLVEATADTDLQEYALRALADRKAWAAEVPLEPFLMGLQASAPRVKAAAIIGVGRLGKKEAIPALLKINVPASFKSPDLGTEGPHATPNSEIILPHLAVKALVALNAVDECIEALNTGNRDLALWAMRYLHDHRVVQALIAAYENTADEALQVKIINTLARIYHKEAPYDASWWWSTRPDTHGPYYKGIEWEGTPVIRTFLLEQWKKAGSDNKDFFKVLNTRYRLAINQFGIIEIQPPKEDAPQVDLEKLKNKKGQVGESSIEDVMLALDKIKGDPKQGAALFAQQGCKTCHAIDRSEVQKGPFMGQIGSIMNRQQIAESILKPNASISQGFSTVQIQTKGGNAYVGFVTEESADKLTIRNITGAATTLAKSEIASRQELEHSMMPEGLANALSYQELASLVAYLAQQK</sequence>
<evidence type="ECO:0000256" key="4">
    <source>
        <dbReference type="PROSITE-ProRule" id="PRU00433"/>
    </source>
</evidence>
<reference evidence="7 8" key="1">
    <citation type="submission" date="2016-10" db="EMBL/GenBank/DDBJ databases">
        <authorList>
            <person name="de Groot N.N."/>
        </authorList>
    </citation>
    <scope>NUCLEOTIDE SEQUENCE [LARGE SCALE GENOMIC DNA]</scope>
    <source>
        <strain evidence="7 8">RK1</strain>
    </source>
</reference>
<dbReference type="PROSITE" id="PS51007">
    <property type="entry name" value="CYTC"/>
    <property type="match status" value="1"/>
</dbReference>
<feature type="domain" description="Cytochrome c" evidence="6">
    <location>
        <begin position="749"/>
        <end position="884"/>
    </location>
</feature>
<keyword evidence="2 4" id="KW-0479">Metal-binding</keyword>
<dbReference type="InterPro" id="IPR036909">
    <property type="entry name" value="Cyt_c-like_dom_sf"/>
</dbReference>
<dbReference type="AlphaFoldDB" id="A0A1I3EYN6"/>
<organism evidence="7 8">
    <name type="scientific">Parapedobacter indicus</name>
    <dbReference type="NCBI Taxonomy" id="1477437"/>
    <lineage>
        <taxon>Bacteria</taxon>
        <taxon>Pseudomonadati</taxon>
        <taxon>Bacteroidota</taxon>
        <taxon>Sphingobacteriia</taxon>
        <taxon>Sphingobacteriales</taxon>
        <taxon>Sphingobacteriaceae</taxon>
        <taxon>Parapedobacter</taxon>
    </lineage>
</organism>
<dbReference type="InterPro" id="IPR011041">
    <property type="entry name" value="Quinoprot_gluc/sorb_DH_b-prop"/>
</dbReference>
<dbReference type="InterPro" id="IPR013427">
    <property type="entry name" value="Haem-bd_dom_put"/>
</dbReference>
<dbReference type="STRING" id="1477437.SAMN05444682_10262"/>
<keyword evidence="1 4" id="KW-0349">Heme</keyword>
<name>A0A1I3EYN6_9SPHI</name>
<keyword evidence="3 4" id="KW-0408">Iron</keyword>
<dbReference type="OrthoDB" id="9808161at2"/>
<dbReference type="InterPro" id="IPR009056">
    <property type="entry name" value="Cyt_c-like_dom"/>
</dbReference>
<dbReference type="InterPro" id="IPR011042">
    <property type="entry name" value="6-blade_b-propeller_TolB-like"/>
</dbReference>
<dbReference type="RefSeq" id="WP_090624593.1">
    <property type="nucleotide sequence ID" value="NZ_FOQO01000002.1"/>
</dbReference>
<dbReference type="EMBL" id="FOQO01000002">
    <property type="protein sequence ID" value="SFI03681.1"/>
    <property type="molecule type" value="Genomic_DNA"/>
</dbReference>
<keyword evidence="5" id="KW-0732">Signal</keyword>
<dbReference type="InterPro" id="IPR011989">
    <property type="entry name" value="ARM-like"/>
</dbReference>
<protein>
    <submittedName>
        <fullName evidence="7">Putative heme-binding domain-containing protein</fullName>
    </submittedName>
</protein>
<proteinExistence type="predicted"/>
<gene>
    <name evidence="7" type="ORF">SAMN05444682_10262</name>
</gene>
<dbReference type="GO" id="GO:0046872">
    <property type="term" value="F:metal ion binding"/>
    <property type="evidence" value="ECO:0007669"/>
    <property type="project" value="UniProtKB-KW"/>
</dbReference>
<evidence type="ECO:0000256" key="5">
    <source>
        <dbReference type="SAM" id="SignalP"/>
    </source>
</evidence>
<evidence type="ECO:0000256" key="1">
    <source>
        <dbReference type="ARBA" id="ARBA00022617"/>
    </source>
</evidence>
<dbReference type="Gene3D" id="2.120.10.30">
    <property type="entry name" value="TolB, C-terminal domain"/>
    <property type="match status" value="1"/>
</dbReference>